<sequence length="225" mass="23202">MLEPNGPLPPEIYWRRRALAIGAAVVVLALIVWIVLSIGGGDDDSESTAAAATSELTESSEPPATSESADPSETSNAGSSSTTTSASSTTAANPSKDCADQSLALKVTPDQPQYKAGEEPGFTIAITNIGTNACERDLGSGLQQVLVYSLDGANRLWSNVDCFPSSEPEVRTLEPGGQARFTVKWSAKTSAPGCTAPREAVAPGGYTVVGQLGSLKSSPEPFNIA</sequence>
<protein>
    <recommendedName>
        <fullName evidence="5">DUF4232 domain-containing protein</fullName>
    </recommendedName>
</protein>
<reference evidence="3 4" key="1">
    <citation type="submission" date="2023-11" db="EMBL/GenBank/DDBJ databases">
        <authorList>
            <person name="Val-Calvo J."/>
            <person name="Scortti M."/>
            <person name="Vazquez-Boland J."/>
        </authorList>
    </citation>
    <scope>NUCLEOTIDE SEQUENCE [LARGE SCALE GENOMIC DNA]</scope>
    <source>
        <strain evidence="3 4">PAM 2766</strain>
    </source>
</reference>
<name>A0ABW9FG33_9NOCA</name>
<organism evidence="3 4">
    <name type="scientific">Rhodococcus parequi</name>
    <dbReference type="NCBI Taxonomy" id="3137122"/>
    <lineage>
        <taxon>Bacteria</taxon>
        <taxon>Bacillati</taxon>
        <taxon>Actinomycetota</taxon>
        <taxon>Actinomycetes</taxon>
        <taxon>Mycobacteriales</taxon>
        <taxon>Nocardiaceae</taxon>
        <taxon>Rhodococcus</taxon>
    </lineage>
</organism>
<keyword evidence="4" id="KW-1185">Reference proteome</keyword>
<dbReference type="Proteomes" id="UP001629745">
    <property type="component" value="Unassembled WGS sequence"/>
</dbReference>
<dbReference type="RefSeq" id="WP_420165049.1">
    <property type="nucleotide sequence ID" value="NZ_JBDLNV010000004.1"/>
</dbReference>
<feature type="region of interest" description="Disordered" evidence="1">
    <location>
        <begin position="42"/>
        <end position="97"/>
    </location>
</feature>
<gene>
    <name evidence="3" type="ORF">ABEU20_003113</name>
</gene>
<keyword evidence="2" id="KW-0812">Transmembrane</keyword>
<feature type="compositionally biased region" description="Low complexity" evidence="1">
    <location>
        <begin position="47"/>
        <end position="92"/>
    </location>
</feature>
<comment type="caution">
    <text evidence="3">The sequence shown here is derived from an EMBL/GenBank/DDBJ whole genome shotgun (WGS) entry which is preliminary data.</text>
</comment>
<keyword evidence="2" id="KW-0472">Membrane</keyword>
<evidence type="ECO:0000256" key="1">
    <source>
        <dbReference type="SAM" id="MobiDB-lite"/>
    </source>
</evidence>
<evidence type="ECO:0000256" key="2">
    <source>
        <dbReference type="SAM" id="Phobius"/>
    </source>
</evidence>
<accession>A0ABW9FG33</accession>
<keyword evidence="2" id="KW-1133">Transmembrane helix</keyword>
<evidence type="ECO:0000313" key="4">
    <source>
        <dbReference type="Proteomes" id="UP001629745"/>
    </source>
</evidence>
<feature type="transmembrane region" description="Helical" evidence="2">
    <location>
        <begin position="18"/>
        <end position="36"/>
    </location>
</feature>
<proteinExistence type="predicted"/>
<evidence type="ECO:0008006" key="5">
    <source>
        <dbReference type="Google" id="ProtNLM"/>
    </source>
</evidence>
<evidence type="ECO:0000313" key="3">
    <source>
        <dbReference type="EMBL" id="MFM1724525.1"/>
    </source>
</evidence>
<dbReference type="EMBL" id="JBDLNV010000004">
    <property type="protein sequence ID" value="MFM1724525.1"/>
    <property type="molecule type" value="Genomic_DNA"/>
</dbReference>